<evidence type="ECO:0000313" key="1">
    <source>
        <dbReference type="EMBL" id="CAG8855532.1"/>
    </source>
</evidence>
<dbReference type="Proteomes" id="UP000789901">
    <property type="component" value="Unassembled WGS sequence"/>
</dbReference>
<accession>A0ABN7XJZ6</accession>
<comment type="caution">
    <text evidence="1">The sequence shown here is derived from an EMBL/GenBank/DDBJ whole genome shotgun (WGS) entry which is preliminary data.</text>
</comment>
<keyword evidence="2" id="KW-1185">Reference proteome</keyword>
<dbReference type="EMBL" id="CAJVQB010150327">
    <property type="protein sequence ID" value="CAG8855532.1"/>
    <property type="molecule type" value="Genomic_DNA"/>
</dbReference>
<feature type="non-terminal residue" evidence="1">
    <location>
        <position position="45"/>
    </location>
</feature>
<evidence type="ECO:0000313" key="2">
    <source>
        <dbReference type="Proteomes" id="UP000789901"/>
    </source>
</evidence>
<name>A0ABN7XJZ6_GIGMA</name>
<reference evidence="1 2" key="1">
    <citation type="submission" date="2021-06" db="EMBL/GenBank/DDBJ databases">
        <authorList>
            <person name="Kallberg Y."/>
            <person name="Tangrot J."/>
            <person name="Rosling A."/>
        </authorList>
    </citation>
    <scope>NUCLEOTIDE SEQUENCE [LARGE SCALE GENOMIC DNA]</scope>
    <source>
        <strain evidence="1 2">120-4 pot B 10/14</strain>
    </source>
</reference>
<protein>
    <submittedName>
        <fullName evidence="1">16329_t:CDS:1</fullName>
    </submittedName>
</protein>
<organism evidence="1 2">
    <name type="scientific">Gigaspora margarita</name>
    <dbReference type="NCBI Taxonomy" id="4874"/>
    <lineage>
        <taxon>Eukaryota</taxon>
        <taxon>Fungi</taxon>
        <taxon>Fungi incertae sedis</taxon>
        <taxon>Mucoromycota</taxon>
        <taxon>Glomeromycotina</taxon>
        <taxon>Glomeromycetes</taxon>
        <taxon>Diversisporales</taxon>
        <taxon>Gigasporaceae</taxon>
        <taxon>Gigaspora</taxon>
    </lineage>
</organism>
<feature type="non-terminal residue" evidence="1">
    <location>
        <position position="1"/>
    </location>
</feature>
<proteinExistence type="predicted"/>
<gene>
    <name evidence="1" type="ORF">GMARGA_LOCUS44353</name>
</gene>
<sequence length="45" mass="5168">ETPEIIDSQKEIIIKEIITKEETIGKEITTIIKKTVTIIIEEDNN</sequence>